<feature type="compositionally biased region" description="Basic and acidic residues" evidence="1">
    <location>
        <begin position="122"/>
        <end position="138"/>
    </location>
</feature>
<sequence>MSTTDTKAALWRSLSLLMQNRWGGVQLRRLAREADLGPATVLRIKAQDTAVTLDTLEAVASVFQVEPWTLIAPGGASGQLPLMCLSAEALDLAMTLDEATEKTRKAQAYALAMHAIRAVSARSERHTSTDGEQEHDAQPIRPPRTTT</sequence>
<gene>
    <name evidence="3" type="ORF">UFOVP703_5</name>
</gene>
<dbReference type="EMBL" id="LR796673">
    <property type="protein sequence ID" value="CAB4158365.1"/>
    <property type="molecule type" value="Genomic_DNA"/>
</dbReference>
<name>A0A6J5NMJ6_9CAUD</name>
<feature type="domain" description="HTH cro/C1-type" evidence="2">
    <location>
        <begin position="25"/>
        <end position="71"/>
    </location>
</feature>
<evidence type="ECO:0000313" key="3">
    <source>
        <dbReference type="EMBL" id="CAB4158365.1"/>
    </source>
</evidence>
<dbReference type="InterPro" id="IPR001387">
    <property type="entry name" value="Cro/C1-type_HTH"/>
</dbReference>
<accession>A0A6J5NMJ6</accession>
<proteinExistence type="predicted"/>
<evidence type="ECO:0000259" key="2">
    <source>
        <dbReference type="Pfam" id="PF13443"/>
    </source>
</evidence>
<protein>
    <submittedName>
        <fullName evidence="3">Cro/C1-type helix-turn-helix domain containing protein</fullName>
    </submittedName>
</protein>
<feature type="region of interest" description="Disordered" evidence="1">
    <location>
        <begin position="120"/>
        <end position="147"/>
    </location>
</feature>
<dbReference type="Gene3D" id="1.10.260.40">
    <property type="entry name" value="lambda repressor-like DNA-binding domains"/>
    <property type="match status" value="1"/>
</dbReference>
<dbReference type="Pfam" id="PF13443">
    <property type="entry name" value="HTH_26"/>
    <property type="match status" value="1"/>
</dbReference>
<organism evidence="3">
    <name type="scientific">uncultured Caudovirales phage</name>
    <dbReference type="NCBI Taxonomy" id="2100421"/>
    <lineage>
        <taxon>Viruses</taxon>
        <taxon>Duplodnaviria</taxon>
        <taxon>Heunggongvirae</taxon>
        <taxon>Uroviricota</taxon>
        <taxon>Caudoviricetes</taxon>
        <taxon>Peduoviridae</taxon>
        <taxon>Maltschvirus</taxon>
        <taxon>Maltschvirus maltsch</taxon>
    </lineage>
</organism>
<dbReference type="SUPFAM" id="SSF47413">
    <property type="entry name" value="lambda repressor-like DNA-binding domains"/>
    <property type="match status" value="1"/>
</dbReference>
<dbReference type="GO" id="GO:0003677">
    <property type="term" value="F:DNA binding"/>
    <property type="evidence" value="ECO:0007669"/>
    <property type="project" value="InterPro"/>
</dbReference>
<evidence type="ECO:0000256" key="1">
    <source>
        <dbReference type="SAM" id="MobiDB-lite"/>
    </source>
</evidence>
<dbReference type="InterPro" id="IPR010982">
    <property type="entry name" value="Lambda_DNA-bd_dom_sf"/>
</dbReference>
<reference evidence="3" key="1">
    <citation type="submission" date="2020-04" db="EMBL/GenBank/DDBJ databases">
        <authorList>
            <person name="Chiriac C."/>
            <person name="Salcher M."/>
            <person name="Ghai R."/>
            <person name="Kavagutti S V."/>
        </authorList>
    </citation>
    <scope>NUCLEOTIDE SEQUENCE</scope>
</reference>